<organism evidence="4 5">
    <name type="scientific">Candidatus Anaerobutyricum stercoripullorum</name>
    <dbReference type="NCBI Taxonomy" id="2838456"/>
    <lineage>
        <taxon>Bacteria</taxon>
        <taxon>Bacillati</taxon>
        <taxon>Bacillota</taxon>
        <taxon>Clostridia</taxon>
        <taxon>Lachnospirales</taxon>
        <taxon>Lachnospiraceae</taxon>
        <taxon>Anaerobutyricum</taxon>
    </lineage>
</organism>
<dbReference type="EMBL" id="DXEQ01000312">
    <property type="protein sequence ID" value="HIX73388.1"/>
    <property type="molecule type" value="Genomic_DNA"/>
</dbReference>
<feature type="non-terminal residue" evidence="4">
    <location>
        <position position="122"/>
    </location>
</feature>
<dbReference type="PANTHER" id="PTHR46517:SF1">
    <property type="entry name" value="FRUCTOSE-2,6-BISPHOSPHATASE TIGAR"/>
    <property type="match status" value="1"/>
</dbReference>
<dbReference type="InterPro" id="IPR029033">
    <property type="entry name" value="His_PPase_superfam"/>
</dbReference>
<feature type="binding site" evidence="3">
    <location>
        <begin position="81"/>
        <end position="84"/>
    </location>
    <ligand>
        <name>substrate</name>
    </ligand>
</feature>
<feature type="active site" description="Proton donor/acceptor" evidence="2">
    <location>
        <position position="81"/>
    </location>
</feature>
<accession>A0A9D1X5P1</accession>
<proteinExistence type="predicted"/>
<dbReference type="GO" id="GO:0043456">
    <property type="term" value="P:regulation of pentose-phosphate shunt"/>
    <property type="evidence" value="ECO:0007669"/>
    <property type="project" value="TreeGrafter"/>
</dbReference>
<dbReference type="Gene3D" id="3.40.50.1240">
    <property type="entry name" value="Phosphoglycerate mutase-like"/>
    <property type="match status" value="1"/>
</dbReference>
<evidence type="ECO:0000256" key="1">
    <source>
        <dbReference type="ARBA" id="ARBA00022801"/>
    </source>
</evidence>
<dbReference type="PANTHER" id="PTHR46517">
    <property type="entry name" value="FRUCTOSE-2,6-BISPHOSPHATASE TIGAR"/>
    <property type="match status" value="1"/>
</dbReference>
<reference evidence="4" key="1">
    <citation type="journal article" date="2021" name="PeerJ">
        <title>Extensive microbial diversity within the chicken gut microbiome revealed by metagenomics and culture.</title>
        <authorList>
            <person name="Gilroy R."/>
            <person name="Ravi A."/>
            <person name="Getino M."/>
            <person name="Pursley I."/>
            <person name="Horton D.L."/>
            <person name="Alikhan N.F."/>
            <person name="Baker D."/>
            <person name="Gharbi K."/>
            <person name="Hall N."/>
            <person name="Watson M."/>
            <person name="Adriaenssens E.M."/>
            <person name="Foster-Nyarko E."/>
            <person name="Jarju S."/>
            <person name="Secka A."/>
            <person name="Antonio M."/>
            <person name="Oren A."/>
            <person name="Chaudhuri R.R."/>
            <person name="La Ragione R."/>
            <person name="Hildebrand F."/>
            <person name="Pallen M.J."/>
        </authorList>
    </citation>
    <scope>NUCLEOTIDE SEQUENCE</scope>
    <source>
        <strain evidence="4">ChiSxjej3B15-1167</strain>
    </source>
</reference>
<evidence type="ECO:0000313" key="4">
    <source>
        <dbReference type="EMBL" id="HIX73388.1"/>
    </source>
</evidence>
<keyword evidence="1" id="KW-0378">Hydrolase</keyword>
<reference evidence="4" key="2">
    <citation type="submission" date="2021-04" db="EMBL/GenBank/DDBJ databases">
        <authorList>
            <person name="Gilroy R."/>
        </authorList>
    </citation>
    <scope>NUCLEOTIDE SEQUENCE</scope>
    <source>
        <strain evidence="4">ChiSxjej3B15-1167</strain>
    </source>
</reference>
<dbReference type="GO" id="GO:0045820">
    <property type="term" value="P:negative regulation of glycolytic process"/>
    <property type="evidence" value="ECO:0007669"/>
    <property type="project" value="TreeGrafter"/>
</dbReference>
<gene>
    <name evidence="4" type="ORF">H9849_10250</name>
</gene>
<dbReference type="InterPro" id="IPR013078">
    <property type="entry name" value="His_Pase_superF_clade-1"/>
</dbReference>
<dbReference type="AlphaFoldDB" id="A0A9D1X5P1"/>
<dbReference type="GO" id="GO:0004331">
    <property type="term" value="F:fructose-2,6-bisphosphate 2-phosphatase activity"/>
    <property type="evidence" value="ECO:0007669"/>
    <property type="project" value="TreeGrafter"/>
</dbReference>
<protein>
    <submittedName>
        <fullName evidence="4">Histidine phosphatase family protein</fullName>
    </submittedName>
</protein>
<dbReference type="SMART" id="SM00855">
    <property type="entry name" value="PGAM"/>
    <property type="match status" value="1"/>
</dbReference>
<feature type="binding site" evidence="3">
    <location>
        <begin position="7"/>
        <end position="14"/>
    </location>
    <ligand>
        <name>substrate</name>
    </ligand>
</feature>
<evidence type="ECO:0000256" key="3">
    <source>
        <dbReference type="PIRSR" id="PIRSR613078-2"/>
    </source>
</evidence>
<sequence length="122" mass="14198">MKFYVTRHGEAVWNVYNKICGRTDVELTEKGREQARQLAQRAGEYQIDLILCSPLQRAHETAQTVADRWGIPLVVDERLIEQNYGIFEGKDRQDAGFLANKRQFAFRYPEGGESMMQMAWRV</sequence>
<name>A0A9D1X5P1_9FIRM</name>
<feature type="binding site" evidence="3">
    <location>
        <position position="57"/>
    </location>
    <ligand>
        <name>substrate</name>
    </ligand>
</feature>
<comment type="caution">
    <text evidence="4">The sequence shown here is derived from an EMBL/GenBank/DDBJ whole genome shotgun (WGS) entry which is preliminary data.</text>
</comment>
<dbReference type="Pfam" id="PF00300">
    <property type="entry name" value="His_Phos_1"/>
    <property type="match status" value="1"/>
</dbReference>
<evidence type="ECO:0000313" key="5">
    <source>
        <dbReference type="Proteomes" id="UP000886805"/>
    </source>
</evidence>
<dbReference type="InterPro" id="IPR001345">
    <property type="entry name" value="PG/BPGM_mutase_AS"/>
</dbReference>
<dbReference type="InterPro" id="IPR051695">
    <property type="entry name" value="Phosphoglycerate_Mutase"/>
</dbReference>
<dbReference type="Proteomes" id="UP000886805">
    <property type="component" value="Unassembled WGS sequence"/>
</dbReference>
<dbReference type="GO" id="GO:0005829">
    <property type="term" value="C:cytosol"/>
    <property type="evidence" value="ECO:0007669"/>
    <property type="project" value="TreeGrafter"/>
</dbReference>
<dbReference type="SUPFAM" id="SSF53254">
    <property type="entry name" value="Phosphoglycerate mutase-like"/>
    <property type="match status" value="1"/>
</dbReference>
<feature type="active site" description="Tele-phosphohistidine intermediate" evidence="2">
    <location>
        <position position="8"/>
    </location>
</feature>
<dbReference type="PIRSF" id="PIRSF000709">
    <property type="entry name" value="6PFK_2-Ptase"/>
    <property type="match status" value="1"/>
</dbReference>
<dbReference type="CDD" id="cd07067">
    <property type="entry name" value="HP_PGM_like"/>
    <property type="match status" value="1"/>
</dbReference>
<dbReference type="PROSITE" id="PS00175">
    <property type="entry name" value="PG_MUTASE"/>
    <property type="match status" value="1"/>
</dbReference>
<evidence type="ECO:0000256" key="2">
    <source>
        <dbReference type="PIRSR" id="PIRSR613078-1"/>
    </source>
</evidence>